<sequence length="33" mass="3632">MKKNTSVKIVALIIVLGIIASFIATPIMYILQK</sequence>
<reference evidence="2" key="1">
    <citation type="journal article" date="2012" name="Science">
        <title>Fermentation, hydrogen, and sulfur metabolism in multiple uncultivated bacterial phyla.</title>
        <authorList>
            <person name="Wrighton K.C."/>
            <person name="Thomas B.C."/>
            <person name="Sharon I."/>
            <person name="Miller C.S."/>
            <person name="Castelle C.J."/>
            <person name="VerBerkmoes N.C."/>
            <person name="Wilkins M.J."/>
            <person name="Hettich R.L."/>
            <person name="Lipton M.S."/>
            <person name="Williams K.H."/>
            <person name="Long P.E."/>
            <person name="Banfield J.F."/>
        </authorList>
    </citation>
    <scope>NUCLEOTIDE SEQUENCE [LARGE SCALE GENOMIC DNA]</scope>
</reference>
<gene>
    <name evidence="2" type="ORF">ACD_78C00467G0002</name>
</gene>
<dbReference type="EMBL" id="AMFJ01034467">
    <property type="protein sequence ID" value="EKD29235.1"/>
    <property type="molecule type" value="Genomic_DNA"/>
</dbReference>
<organism evidence="2">
    <name type="scientific">uncultured bacterium</name>
    <name type="common">gcode 4</name>
    <dbReference type="NCBI Taxonomy" id="1234023"/>
    <lineage>
        <taxon>Bacteria</taxon>
        <taxon>environmental samples</taxon>
    </lineage>
</organism>
<evidence type="ECO:0000313" key="2">
    <source>
        <dbReference type="EMBL" id="EKD29235.1"/>
    </source>
</evidence>
<accession>K1XG77</accession>
<feature type="transmembrane region" description="Helical" evidence="1">
    <location>
        <begin position="9"/>
        <end position="31"/>
    </location>
</feature>
<proteinExistence type="predicted"/>
<evidence type="ECO:0000256" key="1">
    <source>
        <dbReference type="SAM" id="Phobius"/>
    </source>
</evidence>
<comment type="caution">
    <text evidence="2">The sequence shown here is derived from an EMBL/GenBank/DDBJ whole genome shotgun (WGS) entry which is preliminary data.</text>
</comment>
<dbReference type="AlphaFoldDB" id="K1XG77"/>
<keyword evidence="1" id="KW-1133">Transmembrane helix</keyword>
<name>K1XG77_9BACT</name>
<protein>
    <submittedName>
        <fullName evidence="2">Uncharacterized protein</fullName>
    </submittedName>
</protein>
<keyword evidence="1" id="KW-0472">Membrane</keyword>
<keyword evidence="1" id="KW-0812">Transmembrane</keyword>